<protein>
    <submittedName>
        <fullName evidence="1">Uncharacterized protein</fullName>
    </submittedName>
</protein>
<organism evidence="1 2">
    <name type="scientific">Deinococcus arboris</name>
    <dbReference type="NCBI Taxonomy" id="2682977"/>
    <lineage>
        <taxon>Bacteria</taxon>
        <taxon>Thermotogati</taxon>
        <taxon>Deinococcota</taxon>
        <taxon>Deinococci</taxon>
        <taxon>Deinococcales</taxon>
        <taxon>Deinococcaceae</taxon>
        <taxon>Deinococcus</taxon>
    </lineage>
</organism>
<dbReference type="EMBL" id="WQLB01000015">
    <property type="protein sequence ID" value="MVN87490.1"/>
    <property type="molecule type" value="Genomic_DNA"/>
</dbReference>
<accession>A0A7C9HYU8</accession>
<gene>
    <name evidence="1" type="ORF">GO986_12015</name>
</gene>
<name>A0A7C9HYU8_9DEIO</name>
<keyword evidence="2" id="KW-1185">Reference proteome</keyword>
<dbReference type="AlphaFoldDB" id="A0A7C9HYU8"/>
<dbReference type="RefSeq" id="WP_157459545.1">
    <property type="nucleotide sequence ID" value="NZ_WQLB01000015.1"/>
</dbReference>
<sequence length="109" mass="11642">MPVLQQDDLTLSYGWDAPLGYYFLIVEQEGKLVYSNLDDPQALAGPYGGGLTLMHLQAKLQGFGVVLDLPELDALAGHTPASSPRAPALTQLLDALNRPAPEATDPEPT</sequence>
<reference evidence="1 2" key="1">
    <citation type="submission" date="2019-12" db="EMBL/GenBank/DDBJ databases">
        <title>Deinococcus sp. HMF7620 Genome sequencing and assembly.</title>
        <authorList>
            <person name="Kang H."/>
            <person name="Kim H."/>
            <person name="Joh K."/>
        </authorList>
    </citation>
    <scope>NUCLEOTIDE SEQUENCE [LARGE SCALE GENOMIC DNA]</scope>
    <source>
        <strain evidence="1 2">HMF7620</strain>
    </source>
</reference>
<proteinExistence type="predicted"/>
<dbReference type="Proteomes" id="UP000483286">
    <property type="component" value="Unassembled WGS sequence"/>
</dbReference>
<evidence type="ECO:0000313" key="2">
    <source>
        <dbReference type="Proteomes" id="UP000483286"/>
    </source>
</evidence>
<comment type="caution">
    <text evidence="1">The sequence shown here is derived from an EMBL/GenBank/DDBJ whole genome shotgun (WGS) entry which is preliminary data.</text>
</comment>
<evidence type="ECO:0000313" key="1">
    <source>
        <dbReference type="EMBL" id="MVN87490.1"/>
    </source>
</evidence>